<dbReference type="PROSITE" id="PS50211">
    <property type="entry name" value="DENN"/>
    <property type="match status" value="1"/>
</dbReference>
<sequence>MTILNPLVCVVDFHHARGPEVETWLGAEEGTDPAIDNDWSLLPFMALSDGAHASTEDYSYFTLRRAQTSTDPATSLFGISCTRQLDASKLIDRPAEVTRSTVQKAVVVISDSPQHFGAIKAQLGIVTQLWFAQNDFTDLDILQRFTESLPQLLKNQEGQQDHYFGISLREFIHEFKWQTLVLFKCALLQPKVLFFGSHCERLCMMQFALISLIPGLIRHLQDAADPKFNSCEEKCVMPTSLKTSERASLLAYMGLPLQLFGTGSLFGPYTPLQQLDILADQDTKSYIVGSTNSLLLQQRDRYSDILINLDDHTVNITSAALRSASVLSTPDRRWIDFLTQTVNDTWDDADPARPKDHGYAGSEEFIRMQFEEYLLAMLSSVKYKLYLEKNAHKEHLITEVEGNPASEFSNEWVHAWMQTENFRIWNKFTDSHLFDIVDPKHPCSGGLSMEDVQRRLAQQVAEMHLDERLEKSREALGKQLAVGQQKVSSAYNRLWAEMEAMREAQKQRAEEAKLLAEKEGKPVDDGKKCTYYRLPQTCTTISQLSMDSFNKNTKTGKTPQAPDLSTAKASAGAYFSSWGTWASEKRRTWGAAKTPVASPTPLDVKRAEDFKAEKEKTVGGVGTPGVPETPVAVDTPYQDDARRSSVFFDAENDRGESRGCSPVKERVVGLGLGLEGKRASKGDGMVDINLEDEEKEVWGARSVEVERKKVEVEKKVVDVDSDLDIDDDDDDGDDDDDDGEKEKEKEKEKTVIEKEKSVVEKN</sequence>
<proteinExistence type="inferred from homology"/>
<feature type="domain" description="UDENN" evidence="3">
    <location>
        <begin position="6"/>
        <end position="443"/>
    </location>
</feature>
<evidence type="ECO:0000313" key="5">
    <source>
        <dbReference type="Proteomes" id="UP000249757"/>
    </source>
</evidence>
<comment type="caution">
    <text evidence="4">The sequence shown here is derived from an EMBL/GenBank/DDBJ whole genome shotgun (WGS) entry which is preliminary data.</text>
</comment>
<dbReference type="PANTHER" id="PTHR31017:SF1">
    <property type="entry name" value="LATE SECRETORY PATHWAY PROTEIN AVL9 HOMOLOG"/>
    <property type="match status" value="1"/>
</dbReference>
<dbReference type="GO" id="GO:0005737">
    <property type="term" value="C:cytoplasm"/>
    <property type="evidence" value="ECO:0007669"/>
    <property type="project" value="TreeGrafter"/>
</dbReference>
<dbReference type="Proteomes" id="UP000249757">
    <property type="component" value="Unassembled WGS sequence"/>
</dbReference>
<dbReference type="AlphaFoldDB" id="A0A922SWU7"/>
<dbReference type="PANTHER" id="PTHR31017">
    <property type="entry name" value="LATE SECRETORY PATHWAY PROTEIN AVL9-RELATED"/>
    <property type="match status" value="1"/>
</dbReference>
<evidence type="ECO:0000259" key="3">
    <source>
        <dbReference type="PROSITE" id="PS50211"/>
    </source>
</evidence>
<organism evidence="4 5">
    <name type="scientific">Pyrenophora tritici-repentis</name>
    <dbReference type="NCBI Taxonomy" id="45151"/>
    <lineage>
        <taxon>Eukaryota</taxon>
        <taxon>Fungi</taxon>
        <taxon>Dikarya</taxon>
        <taxon>Ascomycota</taxon>
        <taxon>Pezizomycotina</taxon>
        <taxon>Dothideomycetes</taxon>
        <taxon>Pleosporomycetidae</taxon>
        <taxon>Pleosporales</taxon>
        <taxon>Pleosporineae</taxon>
        <taxon>Pleosporaceae</taxon>
        <taxon>Pyrenophora</taxon>
    </lineage>
</organism>
<evidence type="ECO:0000313" key="4">
    <source>
        <dbReference type="EMBL" id="KAI1509248.1"/>
    </source>
</evidence>
<dbReference type="Gene3D" id="3.40.50.11500">
    <property type="match status" value="1"/>
</dbReference>
<feature type="compositionally biased region" description="Acidic residues" evidence="2">
    <location>
        <begin position="719"/>
        <end position="739"/>
    </location>
</feature>
<dbReference type="OrthoDB" id="26278at2759"/>
<feature type="region of interest" description="Disordered" evidence="2">
    <location>
        <begin position="718"/>
        <end position="762"/>
    </location>
</feature>
<name>A0A922SWU7_9PLEO</name>
<accession>A0A922SWU7</accession>
<reference evidence="5" key="1">
    <citation type="journal article" date="2022" name="Microb. Genom.">
        <title>A global pangenome for the wheat fungal pathogen Pyrenophora tritici-repentis and prediction of effector protein structural homology.</title>
        <authorList>
            <person name="Moolhuijzen P.M."/>
            <person name="See P.T."/>
            <person name="Shi G."/>
            <person name="Powell H.R."/>
            <person name="Cockram J."/>
            <person name="Jorgensen L.N."/>
            <person name="Benslimane H."/>
            <person name="Strelkov S.E."/>
            <person name="Turner J."/>
            <person name="Liu Z."/>
            <person name="Moffat C.S."/>
        </authorList>
    </citation>
    <scope>NUCLEOTIDE SEQUENCE [LARGE SCALE GENOMIC DNA]</scope>
</reference>
<protein>
    <submittedName>
        <fullName evidence="4">Avl9 multi-domain protein</fullName>
    </submittedName>
</protein>
<keyword evidence="5" id="KW-1185">Reference proteome</keyword>
<evidence type="ECO:0000256" key="2">
    <source>
        <dbReference type="SAM" id="MobiDB-lite"/>
    </source>
</evidence>
<dbReference type="InterPro" id="IPR043153">
    <property type="entry name" value="DENN_C"/>
</dbReference>
<gene>
    <name evidence="4" type="ORF">Ptr86124_011788</name>
</gene>
<evidence type="ECO:0000256" key="1">
    <source>
        <dbReference type="ARBA" id="ARBA00038178"/>
    </source>
</evidence>
<comment type="similarity">
    <text evidence="1">Belongs to the AVL9 family.</text>
</comment>
<feature type="compositionally biased region" description="Basic and acidic residues" evidence="2">
    <location>
        <begin position="740"/>
        <end position="762"/>
    </location>
</feature>
<dbReference type="InterPro" id="IPR018307">
    <property type="entry name" value="ABL9/DENND6_dom"/>
</dbReference>
<dbReference type="InterPro" id="IPR051731">
    <property type="entry name" value="DENND11/AVL9_GEFs"/>
</dbReference>
<dbReference type="InterPro" id="IPR037516">
    <property type="entry name" value="Tripartite_DENN"/>
</dbReference>
<dbReference type="EMBL" id="NRDI02000021">
    <property type="protein sequence ID" value="KAI1509248.1"/>
    <property type="molecule type" value="Genomic_DNA"/>
</dbReference>
<dbReference type="Pfam" id="PF09794">
    <property type="entry name" value="Avl9"/>
    <property type="match status" value="1"/>
</dbReference>